<dbReference type="eggNOG" id="COG4717">
    <property type="taxonomic scope" value="Bacteria"/>
</dbReference>
<dbReference type="KEGG" id="gxy:GLX_02690"/>
<dbReference type="InterPro" id="IPR027417">
    <property type="entry name" value="P-loop_NTPase"/>
</dbReference>
<dbReference type="Gene3D" id="3.40.50.300">
    <property type="entry name" value="P-loop containing nucleotide triphosphate hydrolases"/>
    <property type="match status" value="2"/>
</dbReference>
<dbReference type="AlphaFoldDB" id="G2I376"/>
<name>G2I376_KOMMN</name>
<accession>G2I376</accession>
<evidence type="ECO:0000313" key="2">
    <source>
        <dbReference type="EMBL" id="BAK82681.1"/>
    </source>
</evidence>
<evidence type="ECO:0000313" key="3">
    <source>
        <dbReference type="Proteomes" id="UP000009044"/>
    </source>
</evidence>
<dbReference type="eggNOG" id="COG0419">
    <property type="taxonomic scope" value="Bacteria"/>
</dbReference>
<dbReference type="STRING" id="634177.GLX_02690"/>
<dbReference type="Proteomes" id="UP000009044">
    <property type="component" value="Chromosome"/>
</dbReference>
<dbReference type="InterPro" id="IPR038734">
    <property type="entry name" value="YhaN_AAA"/>
</dbReference>
<dbReference type="HOGENOM" id="CLU_006135_0_0_5"/>
<protein>
    <recommendedName>
        <fullName evidence="1">YhaN AAA domain-containing protein</fullName>
    </recommendedName>
</protein>
<evidence type="ECO:0000259" key="1">
    <source>
        <dbReference type="Pfam" id="PF13514"/>
    </source>
</evidence>
<dbReference type="PANTHER" id="PTHR41259:SF1">
    <property type="entry name" value="DOUBLE-STRAND BREAK REPAIR RAD50 ATPASE, PUTATIVE-RELATED"/>
    <property type="match status" value="1"/>
</dbReference>
<organism evidence="2 3">
    <name type="scientific">Komagataeibacter medellinensis (strain NBRC 3288 / BCRC 11682 / LMG 1693 / Kondo 51)</name>
    <name type="common">Gluconacetobacter medellinensis</name>
    <dbReference type="NCBI Taxonomy" id="634177"/>
    <lineage>
        <taxon>Bacteria</taxon>
        <taxon>Pseudomonadati</taxon>
        <taxon>Pseudomonadota</taxon>
        <taxon>Alphaproteobacteria</taxon>
        <taxon>Acetobacterales</taxon>
        <taxon>Acetobacteraceae</taxon>
        <taxon>Komagataeibacter</taxon>
    </lineage>
</organism>
<dbReference type="PATRIC" id="fig|634177.7.peg.295"/>
<dbReference type="SUPFAM" id="SSF52540">
    <property type="entry name" value="P-loop containing nucleoside triphosphate hydrolases"/>
    <property type="match status" value="1"/>
</dbReference>
<reference evidence="3" key="1">
    <citation type="journal article" date="2011" name="J. Bacteriol.">
        <title>Complete genome sequence of NBRC 3288, a unique cellulose-nonproducing strain of Gluconacetobacter xylinus isolated from vinegar.</title>
        <authorList>
            <person name="Ogino H."/>
            <person name="Azuma Y."/>
            <person name="Hosoyama A."/>
            <person name="Nakazawa H."/>
            <person name="Matsutani M."/>
            <person name="Hasegawa A."/>
            <person name="Otsuyama K."/>
            <person name="Matsushita K."/>
            <person name="Fujita N."/>
            <person name="Shirai M."/>
        </authorList>
    </citation>
    <scope>NUCLEOTIDE SEQUENCE [LARGE SCALE GENOMIC DNA]</scope>
    <source>
        <strain evidence="3">NBRC 3288 / BCRC 11682 / LMG 1693</strain>
    </source>
</reference>
<proteinExistence type="predicted"/>
<dbReference type="Pfam" id="PF13514">
    <property type="entry name" value="AAA_27"/>
    <property type="match status" value="1"/>
</dbReference>
<gene>
    <name evidence="2" type="ordered locus">GLX_02690</name>
</gene>
<dbReference type="RefSeq" id="WP_014104261.1">
    <property type="nucleotide sequence ID" value="NC_016027.1"/>
</dbReference>
<sequence length="1168" mass="127860">MRISELRIARYGAIASLNLDFGDGRGLHVIHGPNEAGKSTCLAAIEDFLFGIPARSEAGGVFGKDKMRLGARVLLEDGEEFDLVRRKGNKNTLATPDGSPVPDSVLARALGGMTRARFAALFGLNDETLRTGGAELLSANGDIGRLIVEAGGGLRALTIRLEQIDAKRDSLYSQRRAAGRAFYPALDALTTAQTSLNAASLEHDAYTRHCRDRDAARRRKADISTEQTELRRQHSHYEQLEKALPQLHEIARLAQALAAQADLAPLPPGMGATITTALATEATASTRHAEAVAHATELARQTVVPLIETTLDSLREPMSQTRALGEVVRQHRAHRVEYAQKQRSIDESLASLRQRLGRGADADLNQSRPGRETLDAIRTLADAQADWQGRHATLAQQTGQTDMDIARRQQRLASLRTLGHDTALHVDPAPFASLVGERKRLELRAAALAHRQTALTARLHALGVDTLAQLHALPCPPMEGVRQEAERQSSLRAEQDRLGAALAAEHERHTKLAAQLARLEQTGSPLAPGMLHAARARRDTLWHEIRATYLNPETPPADPSAATRHAQVSALEAAMEQVDALSAQLLDQAERMARMEGLRHDMTHCADTIDLHERTLAAMQTRMARHWQDFTAPFRIPAPHASTPEALHAFVLARSQLLSDAGQIATEQALLAEERIKPDTLHESLRRLAERLGVASDLELGPCVEAVTAAMRQHTSAHEEYTRLHRELDDLLPVQAQLHQQAHTMQAQAQEWKQQWATAMHEIGLEANALPPVACALATEWAAAPAQLERLSELHEACVQADQAECKLTQVIDEIRPHLPMSLSADGVEAAQELDQLWQDTRKGRHQREALLPTLAKAQQDMEAHEASLSRARSSVGQLLERTHAAGPEALGQLATRLALRDRLAQEHAQALHALSCLTGGQSPADLERAIDGRTLPELQAETARIHDRLKDLDLQRDNAVRAEQDEETALRAFEHNTDAPEAAARREAAIASLHQIVEEYAELTLARNLIANAIDRVRATEQDPLVTRAGQFFSLATLGGFGAIRTELDQKGAPVVLGLRHDGSHVPVSAMSAGTRDQLFLAFRLASVETYCRATEPLPFVADDLLVQFDDVRSARTLRVLADFSRTTQVLLFTHHDSIREMARTLQAEGTAVNLVELPRIPAAVGA</sequence>
<dbReference type="PANTHER" id="PTHR41259">
    <property type="entry name" value="DOUBLE-STRAND BREAK REPAIR RAD50 ATPASE, PUTATIVE-RELATED"/>
    <property type="match status" value="1"/>
</dbReference>
<dbReference type="EMBL" id="AP012159">
    <property type="protein sequence ID" value="BAK82681.1"/>
    <property type="molecule type" value="Genomic_DNA"/>
</dbReference>
<feature type="domain" description="YhaN AAA" evidence="1">
    <location>
        <begin position="1"/>
        <end position="205"/>
    </location>
</feature>